<name>A0AB34KFG3_9PEZI</name>
<sequence length="232" mass="24584">MSEQQQQQQQHWDSFPSWEELAATPRHSSQSTTVSQRSDEGEQALQQSFAMGAGAGGIGEAERLISASGVGAGGTEGLQTLCPVDSAMPAATQELKAAAALPASDSARQGQAGAREGEGEGEGAEEPEGAGTPGVAFRRARNRTAASKCRAKQKLQAKALQKEFDEGSARNARLRQQALELRGLVVSLRDYALQHDSSRCRCTSLHAFNKKRAERYFQSVGSSSSSPSSCSI</sequence>
<dbReference type="GeneID" id="96011093"/>
<dbReference type="InterPro" id="IPR046347">
    <property type="entry name" value="bZIP_sf"/>
</dbReference>
<dbReference type="PROSITE" id="PS00036">
    <property type="entry name" value="BZIP_BASIC"/>
    <property type="match status" value="1"/>
</dbReference>
<feature type="compositionally biased region" description="Polar residues" evidence="1">
    <location>
        <begin position="26"/>
        <end position="36"/>
    </location>
</feature>
<gene>
    <name evidence="3" type="ORF">WHR41_09653</name>
</gene>
<dbReference type="Pfam" id="PF07716">
    <property type="entry name" value="bZIP_2"/>
    <property type="match status" value="1"/>
</dbReference>
<feature type="domain" description="BZIP" evidence="2">
    <location>
        <begin position="138"/>
        <end position="195"/>
    </location>
</feature>
<feature type="region of interest" description="Disordered" evidence="1">
    <location>
        <begin position="1"/>
        <end position="51"/>
    </location>
</feature>
<organism evidence="3 4">
    <name type="scientific">Cladosporium halotolerans</name>
    <dbReference type="NCBI Taxonomy" id="1052096"/>
    <lineage>
        <taxon>Eukaryota</taxon>
        <taxon>Fungi</taxon>
        <taxon>Dikarya</taxon>
        <taxon>Ascomycota</taxon>
        <taxon>Pezizomycotina</taxon>
        <taxon>Dothideomycetes</taxon>
        <taxon>Dothideomycetidae</taxon>
        <taxon>Cladosporiales</taxon>
        <taxon>Cladosporiaceae</taxon>
        <taxon>Cladosporium</taxon>
    </lineage>
</organism>
<feature type="compositionally biased region" description="Acidic residues" evidence="1">
    <location>
        <begin position="119"/>
        <end position="128"/>
    </location>
</feature>
<proteinExistence type="predicted"/>
<dbReference type="CDD" id="cd14687">
    <property type="entry name" value="bZIP_ATF2"/>
    <property type="match status" value="1"/>
</dbReference>
<dbReference type="EMBL" id="JAAQHG020000240">
    <property type="protein sequence ID" value="KAL1581704.1"/>
    <property type="molecule type" value="Genomic_DNA"/>
</dbReference>
<accession>A0AB34KFG3</accession>
<dbReference type="Gene3D" id="1.20.5.170">
    <property type="match status" value="1"/>
</dbReference>
<feature type="region of interest" description="Disordered" evidence="1">
    <location>
        <begin position="95"/>
        <end position="144"/>
    </location>
</feature>
<dbReference type="Proteomes" id="UP000803884">
    <property type="component" value="Unassembled WGS sequence"/>
</dbReference>
<feature type="compositionally biased region" description="Low complexity" evidence="1">
    <location>
        <begin position="95"/>
        <end position="114"/>
    </location>
</feature>
<feature type="compositionally biased region" description="Low complexity" evidence="1">
    <location>
        <begin position="1"/>
        <end position="10"/>
    </location>
</feature>
<evidence type="ECO:0000256" key="1">
    <source>
        <dbReference type="SAM" id="MobiDB-lite"/>
    </source>
</evidence>
<comment type="caution">
    <text evidence="3">The sequence shown here is derived from an EMBL/GenBank/DDBJ whole genome shotgun (WGS) entry which is preliminary data.</text>
</comment>
<reference evidence="3 4" key="1">
    <citation type="journal article" date="2020" name="Microbiol. Resour. Announc.">
        <title>Draft Genome Sequence of a Cladosporium Species Isolated from the Mesophotic Ascidian Didemnum maculosum.</title>
        <authorList>
            <person name="Gioti A."/>
            <person name="Siaperas R."/>
            <person name="Nikolaivits E."/>
            <person name="Le Goff G."/>
            <person name="Ouazzani J."/>
            <person name="Kotoulas G."/>
            <person name="Topakas E."/>
        </authorList>
    </citation>
    <scope>NUCLEOTIDE SEQUENCE [LARGE SCALE GENOMIC DNA]</scope>
    <source>
        <strain evidence="3 4">TM138-S3</strain>
    </source>
</reference>
<evidence type="ECO:0000313" key="3">
    <source>
        <dbReference type="EMBL" id="KAL1581704.1"/>
    </source>
</evidence>
<dbReference type="GO" id="GO:0003700">
    <property type="term" value="F:DNA-binding transcription factor activity"/>
    <property type="evidence" value="ECO:0007669"/>
    <property type="project" value="InterPro"/>
</dbReference>
<dbReference type="SMART" id="SM00338">
    <property type="entry name" value="BRLZ"/>
    <property type="match status" value="1"/>
</dbReference>
<dbReference type="PROSITE" id="PS50217">
    <property type="entry name" value="BZIP"/>
    <property type="match status" value="1"/>
</dbReference>
<protein>
    <recommendedName>
        <fullName evidence="2">BZIP domain-containing protein</fullName>
    </recommendedName>
</protein>
<dbReference type="RefSeq" id="XP_069224813.1">
    <property type="nucleotide sequence ID" value="XM_069378255.1"/>
</dbReference>
<dbReference type="AlphaFoldDB" id="A0AB34KFG3"/>
<dbReference type="InterPro" id="IPR004827">
    <property type="entry name" value="bZIP"/>
</dbReference>
<keyword evidence="4" id="KW-1185">Reference proteome</keyword>
<evidence type="ECO:0000313" key="4">
    <source>
        <dbReference type="Proteomes" id="UP000803884"/>
    </source>
</evidence>
<evidence type="ECO:0000259" key="2">
    <source>
        <dbReference type="PROSITE" id="PS50217"/>
    </source>
</evidence>
<dbReference type="SUPFAM" id="SSF57959">
    <property type="entry name" value="Leucine zipper domain"/>
    <property type="match status" value="1"/>
</dbReference>